<feature type="transmembrane region" description="Helical" evidence="1">
    <location>
        <begin position="125"/>
        <end position="146"/>
    </location>
</feature>
<evidence type="ECO:0000256" key="1">
    <source>
        <dbReference type="SAM" id="Phobius"/>
    </source>
</evidence>
<comment type="caution">
    <text evidence="2">The sequence shown here is derived from an EMBL/GenBank/DDBJ whole genome shotgun (WGS) entry which is preliminary data.</text>
</comment>
<keyword evidence="1" id="KW-1133">Transmembrane helix</keyword>
<dbReference type="Pfam" id="PF10067">
    <property type="entry name" value="DUF2306"/>
    <property type="match status" value="1"/>
</dbReference>
<keyword evidence="1" id="KW-0472">Membrane</keyword>
<keyword evidence="1" id="KW-0812">Transmembrane</keyword>
<dbReference type="EMBL" id="BMNT01000052">
    <property type="protein sequence ID" value="GGL15782.1"/>
    <property type="molecule type" value="Genomic_DNA"/>
</dbReference>
<keyword evidence="3" id="KW-1185">Reference proteome</keyword>
<sequence>MRLNELIGGAAVTADNARYFASPLPVVLHIVSVTIYSILGALQFAPRFRRRRPGWHRAAGRLLIPCGLLAAVTGMWMALFYPPTVNDSGVLVVMRVVVGTAMAGCILLGLAAVRRRDFARHQAWMVRGYALGMGAGTQLLTHLPWFVLYGTPDSFPRAVLMGAGWLINIVVAEWVLRRRRPQLRTRLVS</sequence>
<organism evidence="2 3">
    <name type="scientific">Sphaerisporangium melleum</name>
    <dbReference type="NCBI Taxonomy" id="321316"/>
    <lineage>
        <taxon>Bacteria</taxon>
        <taxon>Bacillati</taxon>
        <taxon>Actinomycetota</taxon>
        <taxon>Actinomycetes</taxon>
        <taxon>Streptosporangiales</taxon>
        <taxon>Streptosporangiaceae</taxon>
        <taxon>Sphaerisporangium</taxon>
    </lineage>
</organism>
<feature type="transmembrane region" description="Helical" evidence="1">
    <location>
        <begin position="158"/>
        <end position="176"/>
    </location>
</feature>
<evidence type="ECO:0000313" key="2">
    <source>
        <dbReference type="EMBL" id="GGL15782.1"/>
    </source>
</evidence>
<accession>A0A917VTD0</accession>
<feature type="transmembrane region" description="Helical" evidence="1">
    <location>
        <begin position="20"/>
        <end position="42"/>
    </location>
</feature>
<dbReference type="AlphaFoldDB" id="A0A917VTD0"/>
<proteinExistence type="predicted"/>
<dbReference type="InterPro" id="IPR018750">
    <property type="entry name" value="DUF2306_membrane"/>
</dbReference>
<protein>
    <submittedName>
        <fullName evidence="2">Membrane protein</fullName>
    </submittedName>
</protein>
<feature type="transmembrane region" description="Helical" evidence="1">
    <location>
        <begin position="62"/>
        <end position="81"/>
    </location>
</feature>
<name>A0A917VTD0_9ACTN</name>
<evidence type="ECO:0000313" key="3">
    <source>
        <dbReference type="Proteomes" id="UP000645217"/>
    </source>
</evidence>
<feature type="transmembrane region" description="Helical" evidence="1">
    <location>
        <begin position="93"/>
        <end position="113"/>
    </location>
</feature>
<reference evidence="2" key="1">
    <citation type="journal article" date="2014" name="Int. J. Syst. Evol. Microbiol.">
        <title>Complete genome sequence of Corynebacterium casei LMG S-19264T (=DSM 44701T), isolated from a smear-ripened cheese.</title>
        <authorList>
            <consortium name="US DOE Joint Genome Institute (JGI-PGF)"/>
            <person name="Walter F."/>
            <person name="Albersmeier A."/>
            <person name="Kalinowski J."/>
            <person name="Ruckert C."/>
        </authorList>
    </citation>
    <scope>NUCLEOTIDE SEQUENCE</scope>
    <source>
        <strain evidence="2">JCM 13064</strain>
    </source>
</reference>
<dbReference type="Proteomes" id="UP000645217">
    <property type="component" value="Unassembled WGS sequence"/>
</dbReference>
<reference evidence="2" key="2">
    <citation type="submission" date="2020-09" db="EMBL/GenBank/DDBJ databases">
        <authorList>
            <person name="Sun Q."/>
            <person name="Ohkuma M."/>
        </authorList>
    </citation>
    <scope>NUCLEOTIDE SEQUENCE</scope>
    <source>
        <strain evidence="2">JCM 13064</strain>
    </source>
</reference>
<gene>
    <name evidence="2" type="ORF">GCM10007964_67210</name>
</gene>